<comment type="caution">
    <text evidence="3">The sequence shown here is derived from an EMBL/GenBank/DDBJ whole genome shotgun (WGS) entry which is preliminary data.</text>
</comment>
<evidence type="ECO:0000313" key="4">
    <source>
        <dbReference type="Proteomes" id="UP001501570"/>
    </source>
</evidence>
<keyword evidence="1" id="KW-0456">Lyase</keyword>
<dbReference type="SUPFAM" id="SSF54826">
    <property type="entry name" value="Enolase N-terminal domain-like"/>
    <property type="match status" value="1"/>
</dbReference>
<protein>
    <submittedName>
        <fullName evidence="3">Mandelate racemase/muconate lactonizing enzyme family protein</fullName>
    </submittedName>
</protein>
<dbReference type="RefSeq" id="WP_345638580.1">
    <property type="nucleotide sequence ID" value="NZ_BAABJQ010000044.1"/>
</dbReference>
<dbReference type="Gene3D" id="3.30.390.10">
    <property type="entry name" value="Enolase-like, N-terminal domain"/>
    <property type="match status" value="1"/>
</dbReference>
<dbReference type="CDD" id="cd03316">
    <property type="entry name" value="MR_like"/>
    <property type="match status" value="1"/>
</dbReference>
<dbReference type="InterPro" id="IPR036849">
    <property type="entry name" value="Enolase-like_C_sf"/>
</dbReference>
<dbReference type="Pfam" id="PF02746">
    <property type="entry name" value="MR_MLE_N"/>
    <property type="match status" value="1"/>
</dbReference>
<proteinExistence type="predicted"/>
<accession>A0ABP9STS4</accession>
<dbReference type="EMBL" id="BAABJQ010000044">
    <property type="protein sequence ID" value="GAA5200591.1"/>
    <property type="molecule type" value="Genomic_DNA"/>
</dbReference>
<dbReference type="SMART" id="SM00922">
    <property type="entry name" value="MR_MLE"/>
    <property type="match status" value="1"/>
</dbReference>
<dbReference type="SFLD" id="SFLDS00001">
    <property type="entry name" value="Enolase"/>
    <property type="match status" value="1"/>
</dbReference>
<organism evidence="3 4">
    <name type="scientific">Rugosimonospora acidiphila</name>
    <dbReference type="NCBI Taxonomy" id="556531"/>
    <lineage>
        <taxon>Bacteria</taxon>
        <taxon>Bacillati</taxon>
        <taxon>Actinomycetota</taxon>
        <taxon>Actinomycetes</taxon>
        <taxon>Micromonosporales</taxon>
        <taxon>Micromonosporaceae</taxon>
        <taxon>Rugosimonospora</taxon>
    </lineage>
</organism>
<dbReference type="InterPro" id="IPR029065">
    <property type="entry name" value="Enolase_C-like"/>
</dbReference>
<dbReference type="InterPro" id="IPR029017">
    <property type="entry name" value="Enolase-like_N"/>
</dbReference>
<evidence type="ECO:0000259" key="2">
    <source>
        <dbReference type="SMART" id="SM00922"/>
    </source>
</evidence>
<dbReference type="PANTHER" id="PTHR48080:SF2">
    <property type="entry name" value="D-GALACTONATE DEHYDRATASE"/>
    <property type="match status" value="1"/>
</dbReference>
<dbReference type="PANTHER" id="PTHR48080">
    <property type="entry name" value="D-GALACTONATE DEHYDRATASE-RELATED"/>
    <property type="match status" value="1"/>
</dbReference>
<feature type="domain" description="Mandelate racemase/muconate lactonizing enzyme C-terminal" evidence="2">
    <location>
        <begin position="132"/>
        <end position="237"/>
    </location>
</feature>
<dbReference type="InterPro" id="IPR034593">
    <property type="entry name" value="DgoD-like"/>
</dbReference>
<name>A0ABP9STS4_9ACTN</name>
<evidence type="ECO:0000256" key="1">
    <source>
        <dbReference type="ARBA" id="ARBA00023239"/>
    </source>
</evidence>
<dbReference type="Pfam" id="PF13378">
    <property type="entry name" value="MR_MLE_C"/>
    <property type="match status" value="1"/>
</dbReference>
<dbReference type="InterPro" id="IPR013342">
    <property type="entry name" value="Mandelate_racemase_C"/>
</dbReference>
<keyword evidence="4" id="KW-1185">Reference proteome</keyword>
<evidence type="ECO:0000313" key="3">
    <source>
        <dbReference type="EMBL" id="GAA5200591.1"/>
    </source>
</evidence>
<dbReference type="Proteomes" id="UP001501570">
    <property type="component" value="Unassembled WGS sequence"/>
</dbReference>
<dbReference type="SUPFAM" id="SSF51604">
    <property type="entry name" value="Enolase C-terminal domain-like"/>
    <property type="match status" value="1"/>
</dbReference>
<dbReference type="SFLD" id="SFLDG00179">
    <property type="entry name" value="mandelate_racemase"/>
    <property type="match status" value="1"/>
</dbReference>
<reference evidence="4" key="1">
    <citation type="journal article" date="2019" name="Int. J. Syst. Evol. Microbiol.">
        <title>The Global Catalogue of Microorganisms (GCM) 10K type strain sequencing project: providing services to taxonomists for standard genome sequencing and annotation.</title>
        <authorList>
            <consortium name="The Broad Institute Genomics Platform"/>
            <consortium name="The Broad Institute Genome Sequencing Center for Infectious Disease"/>
            <person name="Wu L."/>
            <person name="Ma J."/>
        </authorList>
    </citation>
    <scope>NUCLEOTIDE SEQUENCE [LARGE SCALE GENOMIC DNA]</scope>
    <source>
        <strain evidence="4">JCM 18304</strain>
    </source>
</reference>
<sequence>MKIVDVNTIVVGAPWRELTYVELITDDGLRGLGEARMLNKTDTLLACVNELAHRYVIGSDPFDVERLGVRARIEEYGRAGEVTQTALAMFDVACYDLMGQALGVPVWRLLGGASRQRVPAYANGWYQGERSPESYARLAEGVLARGYRRLKVDPFGAASAELSHGQLREAVDIVAAIRDRIGPDAELMIEMHGRFTAATAVAAARALEPYRPEWIEEPVAPYYPAALRQVRAGTTLPIATGERVHDLPEFRELFESGVVDVVQADLTHLGGLTALRKLAGWAEAYGVLMAPHNVCGPAGTAANLHFAIACANYKVLEHFNDFADPWLFDVVIGAPRVEQDGCFALPTEPGLGVRLDRERAAEHPRTGAHFNLFRDGWERRNEVDRADA</sequence>
<dbReference type="Gene3D" id="3.20.20.120">
    <property type="entry name" value="Enolase-like C-terminal domain"/>
    <property type="match status" value="1"/>
</dbReference>
<gene>
    <name evidence="3" type="ORF">GCM10023322_78820</name>
</gene>
<dbReference type="InterPro" id="IPR013341">
    <property type="entry name" value="Mandelate_racemase_N_dom"/>
</dbReference>